<dbReference type="InterPro" id="IPR002480">
    <property type="entry name" value="DAHP_synth_2"/>
</dbReference>
<dbReference type="RefSeq" id="WP_378615633.1">
    <property type="nucleotide sequence ID" value="NZ_JBHSAX010000022.1"/>
</dbReference>
<proteinExistence type="inferred from homology"/>
<name>A0ABV8E0F8_9NOCA</name>
<gene>
    <name evidence="5" type="ORF">ACFO0B_26880</name>
</gene>
<evidence type="ECO:0000256" key="3">
    <source>
        <dbReference type="RuleBase" id="RU363071"/>
    </source>
</evidence>
<keyword evidence="3" id="KW-0028">Amino-acid biosynthesis</keyword>
<keyword evidence="3" id="KW-0057">Aromatic amino acid biosynthesis</keyword>
<dbReference type="Pfam" id="PF01474">
    <property type="entry name" value="DAHP_synth_2"/>
    <property type="match status" value="2"/>
</dbReference>
<evidence type="ECO:0000256" key="2">
    <source>
        <dbReference type="ARBA" id="ARBA00022679"/>
    </source>
</evidence>
<evidence type="ECO:0000256" key="1">
    <source>
        <dbReference type="ARBA" id="ARBA00008911"/>
    </source>
</evidence>
<comment type="similarity">
    <text evidence="1 3">Belongs to the class-II DAHP synthase family.</text>
</comment>
<comment type="caution">
    <text evidence="5">The sequence shown here is derived from an EMBL/GenBank/DDBJ whole genome shotgun (WGS) entry which is preliminary data.</text>
</comment>
<dbReference type="PANTHER" id="PTHR21337:SF0">
    <property type="entry name" value="PHOSPHO-2-DEHYDRO-3-DEOXYHEPTONATE ALDOLASE"/>
    <property type="match status" value="1"/>
</dbReference>
<feature type="region of interest" description="Disordered" evidence="4">
    <location>
        <begin position="297"/>
        <end position="351"/>
    </location>
</feature>
<comment type="pathway">
    <text evidence="3">Metabolic intermediate biosynthesis; chorismate biosynthesis; chorismate from D-erythrose 4-phosphate and phosphoenolpyruvate: step 1/7.</text>
</comment>
<dbReference type="GO" id="GO:0003849">
    <property type="term" value="F:3-deoxy-7-phosphoheptulonate synthase activity"/>
    <property type="evidence" value="ECO:0007669"/>
    <property type="project" value="UniProtKB-EC"/>
</dbReference>
<organism evidence="5 6">
    <name type="scientific">Nocardia jiangsuensis</name>
    <dbReference type="NCBI Taxonomy" id="1691563"/>
    <lineage>
        <taxon>Bacteria</taxon>
        <taxon>Bacillati</taxon>
        <taxon>Actinomycetota</taxon>
        <taxon>Actinomycetes</taxon>
        <taxon>Mycobacteriales</taxon>
        <taxon>Nocardiaceae</taxon>
        <taxon>Nocardia</taxon>
    </lineage>
</organism>
<reference evidence="6" key="1">
    <citation type="journal article" date="2019" name="Int. J. Syst. Evol. Microbiol.">
        <title>The Global Catalogue of Microorganisms (GCM) 10K type strain sequencing project: providing services to taxonomists for standard genome sequencing and annotation.</title>
        <authorList>
            <consortium name="The Broad Institute Genomics Platform"/>
            <consortium name="The Broad Institute Genome Sequencing Center for Infectious Disease"/>
            <person name="Wu L."/>
            <person name="Ma J."/>
        </authorList>
    </citation>
    <scope>NUCLEOTIDE SEQUENCE [LARGE SCALE GENOMIC DNA]</scope>
    <source>
        <strain evidence="6">CGMCC 4.7330</strain>
    </source>
</reference>
<dbReference type="SUPFAM" id="SSF51569">
    <property type="entry name" value="Aldolase"/>
    <property type="match status" value="1"/>
</dbReference>
<accession>A0ABV8E0F8</accession>
<sequence>MSTEIDTAARVPDWSTEFLPAARQQPEWPDRARLHRVRALLAERPGLVTAADVDALRASLAEVAAGAATVLQIGDCAEDPDRCGGADVARKVAMLHRLAAYTEDRCGYPVVRVGRIAGQFAKPRSNVTELVDGVTIPVYRGHLVNDPRATAEARVADPLRLAAGYMAADAVVAGLGWRSAIRPAHPVWTSHEALLLDYELPLVRQTADGRWMCTSTHWPWIGERTRQLGGAHVELLARLANPVAVKIGPAIEAAELRALCARLDPRREPGRLTLSRQPKSRFVGRFRYSGCWSGDGRHDRRLPVPGSRTDGGAVPCLPSHDRSRDHLPVTGRGGLSQSGSHSPAAPDSSALTGLFHSAHRDRGRARPFVPELPSQPFGTPIDHVRFILSAVGREGRLGGRAVFRVLSWRPGTRLEVSVKRRLLVIGRVSNGRWSIRPDGYLHLPAGVRRSAGIRPRDQVLLAADPARELLVIYPPRDVAAALWAHRPDVWPGTSASADRPRCR</sequence>
<dbReference type="EMBL" id="JBHSAX010000022">
    <property type="protein sequence ID" value="MFC3965630.1"/>
    <property type="molecule type" value="Genomic_DNA"/>
</dbReference>
<dbReference type="Proteomes" id="UP001595696">
    <property type="component" value="Unassembled WGS sequence"/>
</dbReference>
<comment type="catalytic activity">
    <reaction evidence="3">
        <text>D-erythrose 4-phosphate + phosphoenolpyruvate + H2O = 7-phospho-2-dehydro-3-deoxy-D-arabino-heptonate + phosphate</text>
        <dbReference type="Rhea" id="RHEA:14717"/>
        <dbReference type="ChEBI" id="CHEBI:15377"/>
        <dbReference type="ChEBI" id="CHEBI:16897"/>
        <dbReference type="ChEBI" id="CHEBI:43474"/>
        <dbReference type="ChEBI" id="CHEBI:58394"/>
        <dbReference type="ChEBI" id="CHEBI:58702"/>
        <dbReference type="EC" id="2.5.1.54"/>
    </reaction>
</comment>
<evidence type="ECO:0000256" key="4">
    <source>
        <dbReference type="SAM" id="MobiDB-lite"/>
    </source>
</evidence>
<dbReference type="InterPro" id="IPR013785">
    <property type="entry name" value="Aldolase_TIM"/>
</dbReference>
<evidence type="ECO:0000313" key="5">
    <source>
        <dbReference type="EMBL" id="MFC3965630.1"/>
    </source>
</evidence>
<dbReference type="EC" id="2.5.1.54" evidence="3"/>
<evidence type="ECO:0000313" key="6">
    <source>
        <dbReference type="Proteomes" id="UP001595696"/>
    </source>
</evidence>
<dbReference type="PANTHER" id="PTHR21337">
    <property type="entry name" value="PHOSPHO-2-DEHYDRO-3-DEOXYHEPTONATE ALDOLASE 1, 2"/>
    <property type="match status" value="1"/>
</dbReference>
<dbReference type="Gene3D" id="3.20.20.70">
    <property type="entry name" value="Aldolase class I"/>
    <property type="match status" value="1"/>
</dbReference>
<keyword evidence="6" id="KW-1185">Reference proteome</keyword>
<keyword evidence="2 3" id="KW-0808">Transferase</keyword>
<protein>
    <recommendedName>
        <fullName evidence="3">Phospho-2-dehydro-3-deoxyheptonate aldolase</fullName>
        <ecNumber evidence="3">2.5.1.54</ecNumber>
    </recommendedName>
</protein>